<comment type="caution">
    <text evidence="2">The sequence shown here is derived from an EMBL/GenBank/DDBJ whole genome shotgun (WGS) entry which is preliminary data.</text>
</comment>
<organism evidence="2 3">
    <name type="scientific">Hermanssonia centrifuga</name>
    <dbReference type="NCBI Taxonomy" id="98765"/>
    <lineage>
        <taxon>Eukaryota</taxon>
        <taxon>Fungi</taxon>
        <taxon>Dikarya</taxon>
        <taxon>Basidiomycota</taxon>
        <taxon>Agaricomycotina</taxon>
        <taxon>Agaricomycetes</taxon>
        <taxon>Polyporales</taxon>
        <taxon>Meruliaceae</taxon>
        <taxon>Hermanssonia</taxon>
    </lineage>
</organism>
<dbReference type="NCBIfam" id="NF041278">
    <property type="entry name" value="CmcJ_NvfI_EfuI"/>
    <property type="match status" value="1"/>
</dbReference>
<evidence type="ECO:0000256" key="1">
    <source>
        <dbReference type="ARBA" id="ARBA00023604"/>
    </source>
</evidence>
<gene>
    <name evidence="2" type="ORF">EW026_g2780</name>
</gene>
<dbReference type="Proteomes" id="UP000309038">
    <property type="component" value="Unassembled WGS sequence"/>
</dbReference>
<comment type="similarity">
    <text evidence="1">Belongs to the asaB hydroxylase/desaturase family.</text>
</comment>
<dbReference type="AlphaFoldDB" id="A0A4S4KMU4"/>
<dbReference type="PANTHER" id="PTHR34598">
    <property type="entry name" value="BLL6449 PROTEIN"/>
    <property type="match status" value="1"/>
</dbReference>
<evidence type="ECO:0000313" key="3">
    <source>
        <dbReference type="Proteomes" id="UP000309038"/>
    </source>
</evidence>
<name>A0A4S4KMU4_9APHY</name>
<dbReference type="EMBL" id="SGPJ01000074">
    <property type="protein sequence ID" value="THG99613.1"/>
    <property type="molecule type" value="Genomic_DNA"/>
</dbReference>
<dbReference type="GO" id="GO:0016491">
    <property type="term" value="F:oxidoreductase activity"/>
    <property type="evidence" value="ECO:0007669"/>
    <property type="project" value="InterPro"/>
</dbReference>
<evidence type="ECO:0008006" key="4">
    <source>
        <dbReference type="Google" id="ProtNLM"/>
    </source>
</evidence>
<evidence type="ECO:0000313" key="2">
    <source>
        <dbReference type="EMBL" id="THG99613.1"/>
    </source>
</evidence>
<dbReference type="PANTHER" id="PTHR34598:SF3">
    <property type="entry name" value="OXIDOREDUCTASE AN1597"/>
    <property type="match status" value="1"/>
</dbReference>
<accession>A0A4S4KMU4</accession>
<sequence length="282" mass="32271">MAIAAVLPPRDVSTKLNYYAPVGEEAPFQYLYDPPAGSPKHNLGSEAHPVVVHDARGREDEYDLSLDTSGFRFLEHTSVEKDFTDEEKITTVYYKEIEELLKKEVGAKRVFIFDHTIRRAPNSELTPVRGAPRGPVERVHVDQTFQASIARVHHHLGADADRLLKSRFRLINVWRPIGNPVADKPLAVSDWRTLDTEHDLVTVRYIYPDREGGTFGVRYNPNHRWYYLSNQTPEEVTLIKCYDSEVDRARLTPHSAFFDSSSPKDAPRRESIEVRALVFDSQ</sequence>
<keyword evidence="3" id="KW-1185">Reference proteome</keyword>
<proteinExistence type="inferred from homology"/>
<protein>
    <recommendedName>
        <fullName evidence="4">Methyltransferase</fullName>
    </recommendedName>
</protein>
<dbReference type="InterPro" id="IPR044053">
    <property type="entry name" value="AsaB-like"/>
</dbReference>
<reference evidence="2 3" key="1">
    <citation type="submission" date="2019-02" db="EMBL/GenBank/DDBJ databases">
        <title>Genome sequencing of the rare red list fungi Phlebia centrifuga.</title>
        <authorList>
            <person name="Buettner E."/>
            <person name="Kellner H."/>
        </authorList>
    </citation>
    <scope>NUCLEOTIDE SEQUENCE [LARGE SCALE GENOMIC DNA]</scope>
    <source>
        <strain evidence="2 3">DSM 108282</strain>
    </source>
</reference>